<dbReference type="Proteomes" id="UP000285908">
    <property type="component" value="Unassembled WGS sequence"/>
</dbReference>
<feature type="transmembrane region" description="Helical" evidence="13">
    <location>
        <begin position="104"/>
        <end position="137"/>
    </location>
</feature>
<dbReference type="Pfam" id="PF01292">
    <property type="entry name" value="Ni_hydr_CYTB"/>
    <property type="match status" value="1"/>
</dbReference>
<dbReference type="Gene3D" id="2.40.128.110">
    <property type="entry name" value="Lipid/polyisoprenoid-binding, YceI-like"/>
    <property type="match status" value="1"/>
</dbReference>
<evidence type="ECO:0000313" key="15">
    <source>
        <dbReference type="EMBL" id="RVV98988.1"/>
    </source>
</evidence>
<feature type="transmembrane region" description="Helical" evidence="13">
    <location>
        <begin position="149"/>
        <end position="174"/>
    </location>
</feature>
<reference evidence="15 16" key="1">
    <citation type="submission" date="2018-11" db="EMBL/GenBank/DDBJ databases">
        <title>Mesobaculum littorinae gen. nov., sp. nov., isolated from Littorina scabra that represents a novel genus of the order Rhodobacteraceae.</title>
        <authorList>
            <person name="Li F."/>
        </authorList>
    </citation>
    <scope>NUCLEOTIDE SEQUENCE [LARGE SCALE GENOMIC DNA]</scope>
    <source>
        <strain evidence="15 16">M0103</strain>
    </source>
</reference>
<dbReference type="GO" id="GO:0022904">
    <property type="term" value="P:respiratory electron transport chain"/>
    <property type="evidence" value="ECO:0007669"/>
    <property type="project" value="InterPro"/>
</dbReference>
<dbReference type="OrthoDB" id="1247465at2"/>
<dbReference type="InterPro" id="IPR007372">
    <property type="entry name" value="Lipid/polyisoprenoid-bd_YceI"/>
</dbReference>
<keyword evidence="10" id="KW-0408">Iron</keyword>
<keyword evidence="9 13" id="KW-1133">Transmembrane helix</keyword>
<dbReference type="PANTHER" id="PTHR30529">
    <property type="entry name" value="CYTOCHROME B561"/>
    <property type="match status" value="1"/>
</dbReference>
<keyword evidence="11 13" id="KW-0472">Membrane</keyword>
<dbReference type="GO" id="GO:0005886">
    <property type="term" value="C:plasma membrane"/>
    <property type="evidence" value="ECO:0007669"/>
    <property type="project" value="UniProtKB-SubCell"/>
</dbReference>
<protein>
    <submittedName>
        <fullName evidence="15">Cytochrome</fullName>
    </submittedName>
</protein>
<comment type="similarity">
    <text evidence="12">Belongs to the cytochrome b561 family.</text>
</comment>
<dbReference type="GO" id="GO:0009055">
    <property type="term" value="F:electron transfer activity"/>
    <property type="evidence" value="ECO:0007669"/>
    <property type="project" value="InterPro"/>
</dbReference>
<dbReference type="InterPro" id="IPR011577">
    <property type="entry name" value="Cyt_b561_bac/Ni-Hgenase"/>
</dbReference>
<evidence type="ECO:0000256" key="8">
    <source>
        <dbReference type="ARBA" id="ARBA00022982"/>
    </source>
</evidence>
<dbReference type="SMART" id="SM00867">
    <property type="entry name" value="YceI"/>
    <property type="match status" value="1"/>
</dbReference>
<dbReference type="InterPro" id="IPR016174">
    <property type="entry name" value="Di-haem_cyt_TM"/>
</dbReference>
<accession>A0A438AJW6</accession>
<dbReference type="EMBL" id="RQXX01000002">
    <property type="protein sequence ID" value="RVV98988.1"/>
    <property type="molecule type" value="Genomic_DNA"/>
</dbReference>
<dbReference type="InterPro" id="IPR052168">
    <property type="entry name" value="Cytochrome_b561_oxidase"/>
</dbReference>
<dbReference type="AlphaFoldDB" id="A0A438AJW6"/>
<sequence length="411" mass="42843">MTTAAPARSGLANSANSYGAVTRGFHWATAALILVVLPLGWIAHALPAGTEDEIARKGMAFSVHKTLGLTTFLVALLRILWAVGQPRPAPVHPTRRGETLLAETVHWTLYAALVVMPLSGWVIHAATSGFAPILWPFGQSLPFVPKSEAVAGAAGAVHWVFARLFVAALVLHVAGALKHALYDRDAVLSRMLRGHAAPADPAPNRHGPALISAALILAASGAIAAGLATSGPGEGASSGAPAITLAAQEGGNWLVDTGRIGLGVEQFGSRVEGSFADWTARIAFDPDAAPEDMGEVEVQIAIPSLTLGSVTDQALGPDYFAAESFPTAIFDARIERGTEDETYVARGTLTLKGAEIPVALPFTLDIQGDTARMTGQTELDRRDFDIGSGQNEGTLGTMVDVAVDLTATRTQ</sequence>
<feature type="transmembrane region" description="Helical" evidence="13">
    <location>
        <begin position="67"/>
        <end position="84"/>
    </location>
</feature>
<keyword evidence="5" id="KW-0349">Heme</keyword>
<evidence type="ECO:0000256" key="4">
    <source>
        <dbReference type="ARBA" id="ARBA00022475"/>
    </source>
</evidence>
<evidence type="ECO:0000313" key="16">
    <source>
        <dbReference type="Proteomes" id="UP000285908"/>
    </source>
</evidence>
<keyword evidence="3" id="KW-0813">Transport</keyword>
<evidence type="ECO:0000256" key="1">
    <source>
        <dbReference type="ARBA" id="ARBA00001970"/>
    </source>
</evidence>
<evidence type="ECO:0000256" key="5">
    <source>
        <dbReference type="ARBA" id="ARBA00022617"/>
    </source>
</evidence>
<comment type="subcellular location">
    <subcellularLocation>
        <location evidence="2">Cell membrane</location>
        <topology evidence="2">Multi-pass membrane protein</topology>
    </subcellularLocation>
</comment>
<evidence type="ECO:0000256" key="6">
    <source>
        <dbReference type="ARBA" id="ARBA00022692"/>
    </source>
</evidence>
<evidence type="ECO:0000256" key="11">
    <source>
        <dbReference type="ARBA" id="ARBA00023136"/>
    </source>
</evidence>
<evidence type="ECO:0000256" key="10">
    <source>
        <dbReference type="ARBA" id="ARBA00023004"/>
    </source>
</evidence>
<keyword evidence="8" id="KW-0249">Electron transport</keyword>
<evidence type="ECO:0000259" key="14">
    <source>
        <dbReference type="SMART" id="SM00867"/>
    </source>
</evidence>
<comment type="cofactor">
    <cofactor evidence="1">
        <name>heme b</name>
        <dbReference type="ChEBI" id="CHEBI:60344"/>
    </cofactor>
</comment>
<gene>
    <name evidence="15" type="ORF">EKE94_08910</name>
</gene>
<name>A0A438AJW6_9RHOB</name>
<feature type="domain" description="Lipid/polyisoprenoid-binding YceI-like" evidence="14">
    <location>
        <begin position="252"/>
        <end position="408"/>
    </location>
</feature>
<feature type="transmembrane region" description="Helical" evidence="13">
    <location>
        <begin position="25"/>
        <end position="46"/>
    </location>
</feature>
<keyword evidence="16" id="KW-1185">Reference proteome</keyword>
<dbReference type="GO" id="GO:0046872">
    <property type="term" value="F:metal ion binding"/>
    <property type="evidence" value="ECO:0007669"/>
    <property type="project" value="UniProtKB-KW"/>
</dbReference>
<evidence type="ECO:0000256" key="9">
    <source>
        <dbReference type="ARBA" id="ARBA00022989"/>
    </source>
</evidence>
<evidence type="ECO:0000256" key="3">
    <source>
        <dbReference type="ARBA" id="ARBA00022448"/>
    </source>
</evidence>
<dbReference type="Pfam" id="PF04264">
    <property type="entry name" value="YceI"/>
    <property type="match status" value="1"/>
</dbReference>
<proteinExistence type="inferred from homology"/>
<dbReference type="Gene3D" id="1.20.950.20">
    <property type="entry name" value="Transmembrane di-heme cytochromes, Chain C"/>
    <property type="match status" value="1"/>
</dbReference>
<evidence type="ECO:0000256" key="13">
    <source>
        <dbReference type="SAM" id="Phobius"/>
    </source>
</evidence>
<dbReference type="PANTHER" id="PTHR30529:SF1">
    <property type="entry name" value="CYTOCHROME B561 HOMOLOG 2"/>
    <property type="match status" value="1"/>
</dbReference>
<evidence type="ECO:0000256" key="12">
    <source>
        <dbReference type="ARBA" id="ARBA00037975"/>
    </source>
</evidence>
<evidence type="ECO:0000256" key="7">
    <source>
        <dbReference type="ARBA" id="ARBA00022723"/>
    </source>
</evidence>
<dbReference type="GO" id="GO:0020037">
    <property type="term" value="F:heme binding"/>
    <property type="evidence" value="ECO:0007669"/>
    <property type="project" value="TreeGrafter"/>
</dbReference>
<dbReference type="RefSeq" id="WP_127906221.1">
    <property type="nucleotide sequence ID" value="NZ_RQXX01000002.1"/>
</dbReference>
<dbReference type="SUPFAM" id="SSF101874">
    <property type="entry name" value="YceI-like"/>
    <property type="match status" value="1"/>
</dbReference>
<dbReference type="InterPro" id="IPR036761">
    <property type="entry name" value="TTHA0802/YceI-like_sf"/>
</dbReference>
<keyword evidence="6 13" id="KW-0812">Transmembrane</keyword>
<evidence type="ECO:0000256" key="2">
    <source>
        <dbReference type="ARBA" id="ARBA00004651"/>
    </source>
</evidence>
<organism evidence="15 16">
    <name type="scientific">Mesobaculum littorinae</name>
    <dbReference type="NCBI Taxonomy" id="2486419"/>
    <lineage>
        <taxon>Bacteria</taxon>
        <taxon>Pseudomonadati</taxon>
        <taxon>Pseudomonadota</taxon>
        <taxon>Alphaproteobacteria</taxon>
        <taxon>Rhodobacterales</taxon>
        <taxon>Roseobacteraceae</taxon>
        <taxon>Mesobaculum</taxon>
    </lineage>
</organism>
<comment type="caution">
    <text evidence="15">The sequence shown here is derived from an EMBL/GenBank/DDBJ whole genome shotgun (WGS) entry which is preliminary data.</text>
</comment>
<keyword evidence="7" id="KW-0479">Metal-binding</keyword>
<keyword evidence="4" id="KW-1003">Cell membrane</keyword>
<dbReference type="SUPFAM" id="SSF81342">
    <property type="entry name" value="Transmembrane di-heme cytochromes"/>
    <property type="match status" value="1"/>
</dbReference>